<dbReference type="AlphaFoldDB" id="A0A6C0DW61"/>
<proteinExistence type="predicted"/>
<reference evidence="2" key="1">
    <citation type="journal article" date="2020" name="Nature">
        <title>Giant virus diversity and host interactions through global metagenomics.</title>
        <authorList>
            <person name="Schulz F."/>
            <person name="Roux S."/>
            <person name="Paez-Espino D."/>
            <person name="Jungbluth S."/>
            <person name="Walsh D.A."/>
            <person name="Denef V.J."/>
            <person name="McMahon K.D."/>
            <person name="Konstantinidis K.T."/>
            <person name="Eloe-Fadrosh E.A."/>
            <person name="Kyrpides N.C."/>
            <person name="Woyke T."/>
        </authorList>
    </citation>
    <scope>NUCLEOTIDE SEQUENCE</scope>
    <source>
        <strain evidence="2">GVMAG-M-3300023174-60</strain>
    </source>
</reference>
<protein>
    <submittedName>
        <fullName evidence="2">Uncharacterized protein</fullName>
    </submittedName>
</protein>
<name>A0A6C0DW61_9ZZZZ</name>
<dbReference type="EMBL" id="MN739677">
    <property type="protein sequence ID" value="QHT20259.1"/>
    <property type="molecule type" value="Genomic_DNA"/>
</dbReference>
<feature type="compositionally biased region" description="Basic residues" evidence="1">
    <location>
        <begin position="87"/>
        <end position="120"/>
    </location>
</feature>
<accession>A0A6C0DW61</accession>
<evidence type="ECO:0000256" key="1">
    <source>
        <dbReference type="SAM" id="MobiDB-lite"/>
    </source>
</evidence>
<organism evidence="2">
    <name type="scientific">viral metagenome</name>
    <dbReference type="NCBI Taxonomy" id="1070528"/>
    <lineage>
        <taxon>unclassified sequences</taxon>
        <taxon>metagenomes</taxon>
        <taxon>organismal metagenomes</taxon>
    </lineage>
</organism>
<feature type="region of interest" description="Disordered" evidence="1">
    <location>
        <begin position="83"/>
        <end position="120"/>
    </location>
</feature>
<evidence type="ECO:0000313" key="2">
    <source>
        <dbReference type="EMBL" id="QHT20259.1"/>
    </source>
</evidence>
<sequence length="120" mass="13673">MAALDPVQAASLRAQAATIVRMCEAGRRLSANFDIIKCLKDGKAGQEKEVDRIYSHNGKKVNEAMDILSAVYNPPINRYQRAINQHAGKRHARKQSTRKRHARKQSTRKRNTVRHTRKGR</sequence>